<feature type="compositionally biased region" description="Low complexity" evidence="3">
    <location>
        <begin position="519"/>
        <end position="535"/>
    </location>
</feature>
<dbReference type="InterPro" id="IPR021109">
    <property type="entry name" value="Peptidase_aspartic_dom_sf"/>
</dbReference>
<reference evidence="6" key="2">
    <citation type="submission" date="2023-06" db="EMBL/GenBank/DDBJ databases">
        <authorList>
            <consortium name="Lawrence Berkeley National Laboratory"/>
            <person name="Mondo S.J."/>
            <person name="Hensen N."/>
            <person name="Bonometti L."/>
            <person name="Westerberg I."/>
            <person name="Brannstrom I.O."/>
            <person name="Guillou S."/>
            <person name="Cros-Aarteil S."/>
            <person name="Calhoun S."/>
            <person name="Haridas S."/>
            <person name="Kuo A."/>
            <person name="Pangilinan J."/>
            <person name="Riley R."/>
            <person name="Labutti K."/>
            <person name="Andreopoulos B."/>
            <person name="Lipzen A."/>
            <person name="Chen C."/>
            <person name="Yanf M."/>
            <person name="Daum C."/>
            <person name="Ng V."/>
            <person name="Clum A."/>
            <person name="Steindorff A."/>
            <person name="Ohm R."/>
            <person name="Martin F."/>
            <person name="Silar P."/>
            <person name="Natvig D."/>
            <person name="Lalanne C."/>
            <person name="Gautier V."/>
            <person name="Ament-Velasquez S.L."/>
            <person name="Kruys A."/>
            <person name="Hutchinson M.I."/>
            <person name="Powell A.J."/>
            <person name="Barry K."/>
            <person name="Miller A.N."/>
            <person name="Grigoriev I.V."/>
            <person name="Debuchy R."/>
            <person name="Gladieux P."/>
            <person name="Thoren M.H."/>
            <person name="Johannesson H."/>
        </authorList>
    </citation>
    <scope>NUCLEOTIDE SEQUENCE</scope>
    <source>
        <strain evidence="6">PSN324</strain>
    </source>
</reference>
<proteinExistence type="inferred from homology"/>
<dbReference type="GO" id="GO:0006508">
    <property type="term" value="P:proteolysis"/>
    <property type="evidence" value="ECO:0007669"/>
    <property type="project" value="InterPro"/>
</dbReference>
<feature type="region of interest" description="Disordered" evidence="3">
    <location>
        <begin position="597"/>
        <end position="630"/>
    </location>
</feature>
<evidence type="ECO:0000256" key="4">
    <source>
        <dbReference type="SAM" id="SignalP"/>
    </source>
</evidence>
<gene>
    <name evidence="6" type="ORF">QBC42DRAFT_220577</name>
</gene>
<dbReference type="PANTHER" id="PTHR47966">
    <property type="entry name" value="BETA-SITE APP-CLEAVING ENZYME, ISOFORM A-RELATED"/>
    <property type="match status" value="1"/>
</dbReference>
<dbReference type="InterPro" id="IPR033121">
    <property type="entry name" value="PEPTIDASE_A1"/>
</dbReference>
<dbReference type="EMBL" id="MU864948">
    <property type="protein sequence ID" value="KAK4464387.1"/>
    <property type="molecule type" value="Genomic_DNA"/>
</dbReference>
<evidence type="ECO:0000259" key="5">
    <source>
        <dbReference type="PROSITE" id="PS51767"/>
    </source>
</evidence>
<feature type="compositionally biased region" description="Polar residues" evidence="3">
    <location>
        <begin position="597"/>
        <end position="613"/>
    </location>
</feature>
<feature type="active site" evidence="2">
    <location>
        <position position="335"/>
    </location>
</feature>
<dbReference type="PROSITE" id="PS51767">
    <property type="entry name" value="PEPTIDASE_A1"/>
    <property type="match status" value="1"/>
</dbReference>
<accession>A0AAV9HU35</accession>
<protein>
    <submittedName>
        <fullName evidence="6">Aspartic peptidase domain-containing protein</fullName>
    </submittedName>
</protein>
<dbReference type="Gene3D" id="2.40.70.10">
    <property type="entry name" value="Acid Proteases"/>
    <property type="match status" value="2"/>
</dbReference>
<sequence length="630" mass="68615">MVNILLALGHLLCLVVTTASASAASRSAASHYAKAHNYTMRLPMRRRQPLGALGRTSAGNMLQQLAPIESIMPDPLTSTTSSSAAPTPTVVKSNLTPFFKEMAYGIKIWIGDPPQEVILDFDTGSSQTWVSPQCGSLTWSPNYEKLCRNLGSYLPEQSNSVIDINSTYPPEYISYGSGEVYLRYFKDKISFTDIDTVEELEDMMVLDTPVQFGLAKWSSGMMAGIFGAGYGIGYNQNYSGVIDAMHSQGLIRDRDFSLAVGSVDENSGEVIFGGIDMAKFKGPLHGVKMSKQFDKEFDEYYRYWVNVTYIGVTQPGSCTSIPVTEPSFDYQFLPDTGTTMTYMPYDAYTQLLRFFPDAVENYTYGTIVDCGHLNAPGTIDFGFVDSDYKDFTIRVPYSDFIFQLEPSVFGDNNETLCILGAIPSFDEFYILGDTFMRSTYAMFRQEKHKIYFGQYQNCGTNVISSHGIDGFTGDCGEDEQPGETPDDSGDFTGWVSSSSSAAAPSTPTSSRSHKCTSFSTGSYTPLSTTTSSETTDFGSLSGSWTHAPTDVPPPSITPISASETDAETWTESETELTLSIPDVTFTGPESRVTGSVTARLTSGGDSSPSQTVVSAEDASTLMTMVAGRRG</sequence>
<evidence type="ECO:0000313" key="7">
    <source>
        <dbReference type="Proteomes" id="UP001321749"/>
    </source>
</evidence>
<comment type="similarity">
    <text evidence="1">Belongs to the peptidase A1 family.</text>
</comment>
<dbReference type="Proteomes" id="UP001321749">
    <property type="component" value="Unassembled WGS sequence"/>
</dbReference>
<feature type="compositionally biased region" description="Polar residues" evidence="3">
    <location>
        <begin position="536"/>
        <end position="546"/>
    </location>
</feature>
<feature type="compositionally biased region" description="Acidic residues" evidence="3">
    <location>
        <begin position="475"/>
        <end position="489"/>
    </location>
</feature>
<reference evidence="6" key="1">
    <citation type="journal article" date="2023" name="Mol. Phylogenet. Evol.">
        <title>Genome-scale phylogeny and comparative genomics of the fungal order Sordariales.</title>
        <authorList>
            <person name="Hensen N."/>
            <person name="Bonometti L."/>
            <person name="Westerberg I."/>
            <person name="Brannstrom I.O."/>
            <person name="Guillou S."/>
            <person name="Cros-Aarteil S."/>
            <person name="Calhoun S."/>
            <person name="Haridas S."/>
            <person name="Kuo A."/>
            <person name="Mondo S."/>
            <person name="Pangilinan J."/>
            <person name="Riley R."/>
            <person name="LaButti K."/>
            <person name="Andreopoulos B."/>
            <person name="Lipzen A."/>
            <person name="Chen C."/>
            <person name="Yan M."/>
            <person name="Daum C."/>
            <person name="Ng V."/>
            <person name="Clum A."/>
            <person name="Steindorff A."/>
            <person name="Ohm R.A."/>
            <person name="Martin F."/>
            <person name="Silar P."/>
            <person name="Natvig D.O."/>
            <person name="Lalanne C."/>
            <person name="Gautier V."/>
            <person name="Ament-Velasquez S.L."/>
            <person name="Kruys A."/>
            <person name="Hutchinson M.I."/>
            <person name="Powell A.J."/>
            <person name="Barry K."/>
            <person name="Miller A.N."/>
            <person name="Grigoriev I.V."/>
            <person name="Debuchy R."/>
            <person name="Gladieux P."/>
            <person name="Hiltunen Thoren M."/>
            <person name="Johannesson H."/>
        </authorList>
    </citation>
    <scope>NUCLEOTIDE SEQUENCE</scope>
    <source>
        <strain evidence="6">PSN324</strain>
    </source>
</reference>
<dbReference type="SUPFAM" id="SSF50630">
    <property type="entry name" value="Acid proteases"/>
    <property type="match status" value="1"/>
</dbReference>
<feature type="compositionally biased region" description="Low complexity" evidence="3">
    <location>
        <begin position="496"/>
        <end position="510"/>
    </location>
</feature>
<feature type="signal peptide" evidence="4">
    <location>
        <begin position="1"/>
        <end position="23"/>
    </location>
</feature>
<feature type="domain" description="Peptidase A1" evidence="5">
    <location>
        <begin position="104"/>
        <end position="453"/>
    </location>
</feature>
<dbReference type="AlphaFoldDB" id="A0AAV9HU35"/>
<evidence type="ECO:0000256" key="1">
    <source>
        <dbReference type="ARBA" id="ARBA00007447"/>
    </source>
</evidence>
<dbReference type="GO" id="GO:0004190">
    <property type="term" value="F:aspartic-type endopeptidase activity"/>
    <property type="evidence" value="ECO:0007669"/>
    <property type="project" value="InterPro"/>
</dbReference>
<keyword evidence="7" id="KW-1185">Reference proteome</keyword>
<evidence type="ECO:0000256" key="3">
    <source>
        <dbReference type="SAM" id="MobiDB-lite"/>
    </source>
</evidence>
<dbReference type="InterPro" id="IPR001461">
    <property type="entry name" value="Aspartic_peptidase_A1"/>
</dbReference>
<keyword evidence="4" id="KW-0732">Signal</keyword>
<dbReference type="PANTHER" id="PTHR47966:SF65">
    <property type="entry name" value="ASPARTIC-TYPE ENDOPEPTIDASE"/>
    <property type="match status" value="1"/>
</dbReference>
<evidence type="ECO:0000256" key="2">
    <source>
        <dbReference type="PIRSR" id="PIRSR601461-1"/>
    </source>
</evidence>
<evidence type="ECO:0000313" key="6">
    <source>
        <dbReference type="EMBL" id="KAK4464387.1"/>
    </source>
</evidence>
<name>A0AAV9HU35_9PEZI</name>
<comment type="caution">
    <text evidence="6">The sequence shown here is derived from an EMBL/GenBank/DDBJ whole genome shotgun (WGS) entry which is preliminary data.</text>
</comment>
<dbReference type="Pfam" id="PF00026">
    <property type="entry name" value="Asp"/>
    <property type="match status" value="1"/>
</dbReference>
<feature type="active site" evidence="2">
    <location>
        <position position="122"/>
    </location>
</feature>
<feature type="chain" id="PRO_5043519029" evidence="4">
    <location>
        <begin position="24"/>
        <end position="630"/>
    </location>
</feature>
<organism evidence="6 7">
    <name type="scientific">Cladorrhinum samala</name>
    <dbReference type="NCBI Taxonomy" id="585594"/>
    <lineage>
        <taxon>Eukaryota</taxon>
        <taxon>Fungi</taxon>
        <taxon>Dikarya</taxon>
        <taxon>Ascomycota</taxon>
        <taxon>Pezizomycotina</taxon>
        <taxon>Sordariomycetes</taxon>
        <taxon>Sordariomycetidae</taxon>
        <taxon>Sordariales</taxon>
        <taxon>Podosporaceae</taxon>
        <taxon>Cladorrhinum</taxon>
    </lineage>
</organism>
<feature type="region of interest" description="Disordered" evidence="3">
    <location>
        <begin position="470"/>
        <end position="566"/>
    </location>
</feature>
<dbReference type="PRINTS" id="PR00792">
    <property type="entry name" value="PEPSIN"/>
</dbReference>